<dbReference type="RefSeq" id="WP_184578575.1">
    <property type="nucleotide sequence ID" value="NZ_JACHJT010000001.1"/>
</dbReference>
<name>A0A7W7W2U9_9ACTN</name>
<evidence type="ECO:0000313" key="2">
    <source>
        <dbReference type="Proteomes" id="UP000523007"/>
    </source>
</evidence>
<protein>
    <submittedName>
        <fullName evidence="1">Uncharacterized protein</fullName>
    </submittedName>
</protein>
<gene>
    <name evidence="1" type="ORF">F4561_002633</name>
</gene>
<accession>A0A7W7W2U9</accession>
<dbReference type="Proteomes" id="UP000523007">
    <property type="component" value="Unassembled WGS sequence"/>
</dbReference>
<dbReference type="EMBL" id="JACHJT010000001">
    <property type="protein sequence ID" value="MBB4931813.1"/>
    <property type="molecule type" value="Genomic_DNA"/>
</dbReference>
<keyword evidence="2" id="KW-1185">Reference proteome</keyword>
<comment type="caution">
    <text evidence="1">The sequence shown here is derived from an EMBL/GenBank/DDBJ whole genome shotgun (WGS) entry which is preliminary data.</text>
</comment>
<sequence length="81" mass="9035">MDCPECGTPLYETTCPNPNCDGRGCQECGYGCNADFLPRDESTCHVGAETWAVYQGVREAWADMELDRKLRQRPTAEGSDR</sequence>
<reference evidence="1 2" key="1">
    <citation type="submission" date="2020-08" db="EMBL/GenBank/DDBJ databases">
        <title>Sequencing the genomes of 1000 actinobacteria strains.</title>
        <authorList>
            <person name="Klenk H.-P."/>
        </authorList>
    </citation>
    <scope>NUCLEOTIDE SEQUENCE [LARGE SCALE GENOMIC DNA]</scope>
    <source>
        <strain evidence="1 2">DSM 102030</strain>
    </source>
</reference>
<dbReference type="AlphaFoldDB" id="A0A7W7W2U9"/>
<organism evidence="1 2">
    <name type="scientific">Lipingzhangella halophila</name>
    <dbReference type="NCBI Taxonomy" id="1783352"/>
    <lineage>
        <taxon>Bacteria</taxon>
        <taxon>Bacillati</taxon>
        <taxon>Actinomycetota</taxon>
        <taxon>Actinomycetes</taxon>
        <taxon>Streptosporangiales</taxon>
        <taxon>Nocardiopsidaceae</taxon>
        <taxon>Lipingzhangella</taxon>
    </lineage>
</organism>
<proteinExistence type="predicted"/>
<evidence type="ECO:0000313" key="1">
    <source>
        <dbReference type="EMBL" id="MBB4931813.1"/>
    </source>
</evidence>